<reference evidence="2" key="2">
    <citation type="submission" date="2006-05" db="EMBL/GenBank/DDBJ databases">
        <title>Sequencing of the draft genome and assembly of Desulfuromonas acetoxidans DSM 684.</title>
        <authorList>
            <consortium name="US DOE Joint Genome Institute (JGI-PGF)"/>
            <person name="Copeland A."/>
            <person name="Lucas S."/>
            <person name="Lapidus A."/>
            <person name="Barry K."/>
            <person name="Detter J.C."/>
            <person name="Glavina del Rio T."/>
            <person name="Hammon N."/>
            <person name="Israni S."/>
            <person name="Dalin E."/>
            <person name="Tice H."/>
            <person name="Bruce D."/>
            <person name="Pitluck S."/>
            <person name="Richardson P."/>
        </authorList>
    </citation>
    <scope>NUCLEOTIDE SEQUENCE [LARGE SCALE GENOMIC DNA]</scope>
    <source>
        <strain evidence="2">DSM 684</strain>
    </source>
</reference>
<gene>
    <name evidence="2" type="ORF">Dace_0339</name>
</gene>
<keyword evidence="1" id="KW-0472">Membrane</keyword>
<dbReference type="AlphaFoldDB" id="Q1JWE3"/>
<feature type="transmembrane region" description="Helical" evidence="1">
    <location>
        <begin position="35"/>
        <end position="64"/>
    </location>
</feature>
<keyword evidence="1" id="KW-1133">Transmembrane helix</keyword>
<sequence>MMQEGTMKGVLMLILVAVTATPTYAGSMASGGDAGLLVWFFIGFLALFIVSQLIPGIVLTIGVLRGLFSRNEARKGATRPNDHVM</sequence>
<accession>Q1JWE3</accession>
<dbReference type="Proteomes" id="UP000005695">
    <property type="component" value="Unassembled WGS sequence"/>
</dbReference>
<reference evidence="2" key="1">
    <citation type="submission" date="2006-05" db="EMBL/GenBank/DDBJ databases">
        <title>Annotation of the draft genome assembly of Desulfuromonas acetoxidans DSM 684.</title>
        <authorList>
            <consortium name="US DOE Joint Genome Institute (JGI-ORNL)"/>
            <person name="Larimer F."/>
            <person name="Land M."/>
            <person name="Hauser L."/>
        </authorList>
    </citation>
    <scope>NUCLEOTIDE SEQUENCE [LARGE SCALE GENOMIC DNA]</scope>
    <source>
        <strain evidence="2">DSM 684</strain>
    </source>
</reference>
<keyword evidence="3" id="KW-1185">Reference proteome</keyword>
<dbReference type="EMBL" id="AAEW02000022">
    <property type="protein sequence ID" value="EAT14540.1"/>
    <property type="molecule type" value="Genomic_DNA"/>
</dbReference>
<evidence type="ECO:0000313" key="3">
    <source>
        <dbReference type="Proteomes" id="UP000005695"/>
    </source>
</evidence>
<keyword evidence="1" id="KW-0812">Transmembrane</keyword>
<organism evidence="2 3">
    <name type="scientific">Desulfuromonas acetoxidans (strain DSM 684 / 11070)</name>
    <dbReference type="NCBI Taxonomy" id="281689"/>
    <lineage>
        <taxon>Bacteria</taxon>
        <taxon>Pseudomonadati</taxon>
        <taxon>Thermodesulfobacteriota</taxon>
        <taxon>Desulfuromonadia</taxon>
        <taxon>Desulfuromonadales</taxon>
        <taxon>Desulfuromonadaceae</taxon>
        <taxon>Desulfuromonas</taxon>
    </lineage>
</organism>
<protein>
    <submittedName>
        <fullName evidence="2">Uncharacterized protein</fullName>
    </submittedName>
</protein>
<evidence type="ECO:0000256" key="1">
    <source>
        <dbReference type="SAM" id="Phobius"/>
    </source>
</evidence>
<evidence type="ECO:0000313" key="2">
    <source>
        <dbReference type="EMBL" id="EAT14540.1"/>
    </source>
</evidence>
<name>Q1JWE3_DESA6</name>
<comment type="caution">
    <text evidence="2">The sequence shown here is derived from an EMBL/GenBank/DDBJ whole genome shotgun (WGS) entry which is preliminary data.</text>
</comment>
<proteinExistence type="predicted"/>